<keyword evidence="3" id="KW-1185">Reference proteome</keyword>
<dbReference type="PANTHER" id="PTHR43591">
    <property type="entry name" value="METHYLTRANSFERASE"/>
    <property type="match status" value="1"/>
</dbReference>
<keyword evidence="2" id="KW-0489">Methyltransferase</keyword>
<dbReference type="EMBL" id="CAJB01000042">
    <property type="protein sequence ID" value="CCH76619.1"/>
    <property type="molecule type" value="Genomic_DNA"/>
</dbReference>
<dbReference type="InterPro" id="IPR029063">
    <property type="entry name" value="SAM-dependent_MTases_sf"/>
</dbReference>
<gene>
    <name evidence="2" type="ORF">BN12_1360007</name>
</gene>
<dbReference type="PANTHER" id="PTHR43591:SF24">
    <property type="entry name" value="2-METHOXY-6-POLYPRENYL-1,4-BENZOQUINOL METHYLASE, MITOCHONDRIAL"/>
    <property type="match status" value="1"/>
</dbReference>
<keyword evidence="2" id="KW-0808">Transferase</keyword>
<reference evidence="2 3" key="1">
    <citation type="journal article" date="2013" name="ISME J.">
        <title>A metabolic model for members of the genus Tetrasphaera involved in enhanced biological phosphorus removal.</title>
        <authorList>
            <person name="Kristiansen R."/>
            <person name="Nguyen H.T.T."/>
            <person name="Saunders A.M."/>
            <person name="Nielsen J.L."/>
            <person name="Wimmer R."/>
            <person name="Le V.Q."/>
            <person name="McIlroy S.J."/>
            <person name="Petrovski S."/>
            <person name="Seviour R.J."/>
            <person name="Calteau A."/>
            <person name="Nielsen K.L."/>
            <person name="Nielsen P.H."/>
        </authorList>
    </citation>
    <scope>NUCLEOTIDE SEQUENCE [LARGE SCALE GENOMIC DNA]</scope>
    <source>
        <strain evidence="2 3">T1-X7</strain>
    </source>
</reference>
<proteinExistence type="predicted"/>
<feature type="domain" description="Methyltransferase type 11" evidence="1">
    <location>
        <begin position="46"/>
        <end position="138"/>
    </location>
</feature>
<dbReference type="GO" id="GO:0032259">
    <property type="term" value="P:methylation"/>
    <property type="evidence" value="ECO:0007669"/>
    <property type="project" value="UniProtKB-KW"/>
</dbReference>
<dbReference type="STRING" id="1194083.BN12_1360007"/>
<dbReference type="SUPFAM" id="SSF53335">
    <property type="entry name" value="S-adenosyl-L-methionine-dependent methyltransferases"/>
    <property type="match status" value="1"/>
</dbReference>
<dbReference type="AlphaFoldDB" id="A0A077LXA8"/>
<name>A0A077LXA8_9MICO</name>
<evidence type="ECO:0000259" key="1">
    <source>
        <dbReference type="Pfam" id="PF08241"/>
    </source>
</evidence>
<dbReference type="CDD" id="cd02440">
    <property type="entry name" value="AdoMet_MTases"/>
    <property type="match status" value="1"/>
</dbReference>
<evidence type="ECO:0000313" key="3">
    <source>
        <dbReference type="Proteomes" id="UP000035721"/>
    </source>
</evidence>
<dbReference type="InterPro" id="IPR013216">
    <property type="entry name" value="Methyltransf_11"/>
</dbReference>
<dbReference type="RefSeq" id="WP_048553390.1">
    <property type="nucleotide sequence ID" value="NZ_HF570958.1"/>
</dbReference>
<dbReference type="GO" id="GO:0008757">
    <property type="term" value="F:S-adenosylmethionine-dependent methyltransferase activity"/>
    <property type="evidence" value="ECO:0007669"/>
    <property type="project" value="InterPro"/>
</dbReference>
<protein>
    <submittedName>
        <fullName evidence="2">Methyltransferase type 11</fullName>
    </submittedName>
</protein>
<accession>A0A077LXA8</accession>
<dbReference type="OrthoDB" id="9795634at2"/>
<evidence type="ECO:0000313" key="2">
    <source>
        <dbReference type="EMBL" id="CCH76619.1"/>
    </source>
</evidence>
<dbReference type="Proteomes" id="UP000035721">
    <property type="component" value="Unassembled WGS sequence"/>
</dbReference>
<dbReference type="Pfam" id="PF08241">
    <property type="entry name" value="Methyltransf_11"/>
    <property type="match status" value="1"/>
</dbReference>
<organism evidence="2 3">
    <name type="scientific">Nostocoides japonicum T1-X7</name>
    <dbReference type="NCBI Taxonomy" id="1194083"/>
    <lineage>
        <taxon>Bacteria</taxon>
        <taxon>Bacillati</taxon>
        <taxon>Actinomycetota</taxon>
        <taxon>Actinomycetes</taxon>
        <taxon>Micrococcales</taxon>
        <taxon>Intrasporangiaceae</taxon>
        <taxon>Nostocoides</taxon>
    </lineage>
</organism>
<sequence length="263" mass="28320">MDERDTVRRSFHAPAEGYDRLMGRYLPTLGPALADVAGVAAGQRVLDVGCGPGGLTAELVQRVGPDRVAAVDPSPQFAQACRERNPGVDVHVAVAEDLPFADARFDATLASLVVGFMTDRLAGLREMVRVTAPGGVVAACFWAHDQMELIDRFWSAVADVQPGHPGESLLFGRREGELASLFVDAGLDDVRQSLLEASAGYSDFDDWWGPLTFGIGPAGAYCRSLDDATREAVRRAARRRFDSPDEPFTLHAHAWCAVGRTPA</sequence>
<dbReference type="Gene3D" id="3.40.50.150">
    <property type="entry name" value="Vaccinia Virus protein VP39"/>
    <property type="match status" value="1"/>
</dbReference>
<comment type="caution">
    <text evidence="2">The sequence shown here is derived from an EMBL/GenBank/DDBJ whole genome shotgun (WGS) entry which is preliminary data.</text>
</comment>